<sequence>MWPECSVGQFGQLATLVSGTRVTSSLKIEYPGGKIQHFRHLLFFAFHRSQKAAEAARYICYLYGKGVIGERAAQKWFEKFKNGDLDLEDTPRSGRPSEFDEEHLKTPLKERWSPNNQ</sequence>
<feature type="region of interest" description="Disordered" evidence="1">
    <location>
        <begin position="84"/>
        <end position="117"/>
    </location>
</feature>
<dbReference type="Proteomes" id="UP001235939">
    <property type="component" value="Chromosome 05"/>
</dbReference>
<dbReference type="InterPro" id="IPR041426">
    <property type="entry name" value="Mos1_HTH"/>
</dbReference>
<feature type="domain" description="Mos1 transposase HTH" evidence="2">
    <location>
        <begin position="36"/>
        <end position="84"/>
    </location>
</feature>
<evidence type="ECO:0000313" key="3">
    <source>
        <dbReference type="EMBL" id="UYV68122.1"/>
    </source>
</evidence>
<gene>
    <name evidence="3" type="ORF">LAZ67_5003114</name>
</gene>
<proteinExistence type="predicted"/>
<evidence type="ECO:0000256" key="1">
    <source>
        <dbReference type="SAM" id="MobiDB-lite"/>
    </source>
</evidence>
<dbReference type="EMBL" id="CP092867">
    <property type="protein sequence ID" value="UYV68122.1"/>
    <property type="molecule type" value="Genomic_DNA"/>
</dbReference>
<keyword evidence="4" id="KW-1185">Reference proteome</keyword>
<organism evidence="3 4">
    <name type="scientific">Cordylochernes scorpioides</name>
    <dbReference type="NCBI Taxonomy" id="51811"/>
    <lineage>
        <taxon>Eukaryota</taxon>
        <taxon>Metazoa</taxon>
        <taxon>Ecdysozoa</taxon>
        <taxon>Arthropoda</taxon>
        <taxon>Chelicerata</taxon>
        <taxon>Arachnida</taxon>
        <taxon>Pseudoscorpiones</taxon>
        <taxon>Cheliferoidea</taxon>
        <taxon>Chernetidae</taxon>
        <taxon>Cordylochernes</taxon>
    </lineage>
</organism>
<dbReference type="PANTHER" id="PTHR46060:SF2">
    <property type="entry name" value="HISTONE-LYSINE N-METHYLTRANSFERASE SETMAR"/>
    <property type="match status" value="1"/>
</dbReference>
<reference evidence="3 4" key="1">
    <citation type="submission" date="2022-01" db="EMBL/GenBank/DDBJ databases">
        <title>A chromosomal length assembly of Cordylochernes scorpioides.</title>
        <authorList>
            <person name="Zeh D."/>
            <person name="Zeh J."/>
        </authorList>
    </citation>
    <scope>NUCLEOTIDE SEQUENCE [LARGE SCALE GENOMIC DNA]</scope>
    <source>
        <strain evidence="3">IN4F17</strain>
        <tissue evidence="3">Whole Body</tissue>
    </source>
</reference>
<dbReference type="PANTHER" id="PTHR46060">
    <property type="entry name" value="MARINER MOS1 TRANSPOSASE-LIKE PROTEIN"/>
    <property type="match status" value="1"/>
</dbReference>
<dbReference type="Pfam" id="PF17906">
    <property type="entry name" value="HTH_48"/>
    <property type="match status" value="1"/>
</dbReference>
<accession>A0ABY6KI63</accession>
<dbReference type="Gene3D" id="1.10.10.1450">
    <property type="match status" value="1"/>
</dbReference>
<name>A0ABY6KI63_9ARAC</name>
<evidence type="ECO:0000313" key="4">
    <source>
        <dbReference type="Proteomes" id="UP001235939"/>
    </source>
</evidence>
<protein>
    <recommendedName>
        <fullName evidence="2">Mos1 transposase HTH domain-containing protein</fullName>
    </recommendedName>
</protein>
<evidence type="ECO:0000259" key="2">
    <source>
        <dbReference type="Pfam" id="PF17906"/>
    </source>
</evidence>
<dbReference type="InterPro" id="IPR052709">
    <property type="entry name" value="Transposase-MT_Hybrid"/>
</dbReference>